<reference evidence="16" key="1">
    <citation type="submission" date="2022-07" db="EMBL/GenBank/DDBJ databases">
        <title>Phylogenomic reconstructions and comparative analyses of Kickxellomycotina fungi.</title>
        <authorList>
            <person name="Reynolds N.K."/>
            <person name="Stajich J.E."/>
            <person name="Barry K."/>
            <person name="Grigoriev I.V."/>
            <person name="Crous P."/>
            <person name="Smith M.E."/>
        </authorList>
    </citation>
    <scope>NUCLEOTIDE SEQUENCE</scope>
    <source>
        <strain evidence="16">BCRC 34381</strain>
    </source>
</reference>
<feature type="region of interest" description="Disordered" evidence="9">
    <location>
        <begin position="1384"/>
        <end position="1404"/>
    </location>
</feature>
<dbReference type="PANTHER" id="PTHR13162">
    <property type="entry name" value="CCR4-NOT TRANSCRIPTION COMPLEX"/>
    <property type="match status" value="1"/>
</dbReference>
<dbReference type="Pfam" id="PF16417">
    <property type="entry name" value="CNOT1_TTP_bind"/>
    <property type="match status" value="1"/>
</dbReference>
<evidence type="ECO:0000256" key="4">
    <source>
        <dbReference type="ARBA" id="ARBA00023163"/>
    </source>
</evidence>
<keyword evidence="5" id="KW-0539">Nucleus</keyword>
<dbReference type="Gene3D" id="1.25.40.790">
    <property type="match status" value="1"/>
</dbReference>
<keyword evidence="2" id="KW-0678">Repressor</keyword>
<dbReference type="GO" id="GO:0017148">
    <property type="term" value="P:negative regulation of translation"/>
    <property type="evidence" value="ECO:0007669"/>
    <property type="project" value="InterPro"/>
</dbReference>
<evidence type="ECO:0000259" key="11">
    <source>
        <dbReference type="Pfam" id="PF12842"/>
    </source>
</evidence>
<evidence type="ECO:0000259" key="12">
    <source>
        <dbReference type="Pfam" id="PF16415"/>
    </source>
</evidence>
<evidence type="ECO:0000256" key="1">
    <source>
        <dbReference type="ARBA" id="ARBA00004123"/>
    </source>
</evidence>
<dbReference type="Gene3D" id="1.25.40.800">
    <property type="match status" value="1"/>
</dbReference>
<evidence type="ECO:0000313" key="17">
    <source>
        <dbReference type="Proteomes" id="UP001143981"/>
    </source>
</evidence>
<dbReference type="InterPro" id="IPR032191">
    <property type="entry name" value="CNOT1_CAF1_bind"/>
</dbReference>
<keyword evidence="8" id="KW-0175">Coiled coil</keyword>
<dbReference type="GO" id="GO:0060090">
    <property type="term" value="F:molecular adaptor activity"/>
    <property type="evidence" value="ECO:0007669"/>
    <property type="project" value="TreeGrafter"/>
</dbReference>
<evidence type="ECO:0000259" key="13">
    <source>
        <dbReference type="Pfam" id="PF16417"/>
    </source>
</evidence>
<feature type="domain" description="CCR4-Not complex component Not1 C-terminal" evidence="10">
    <location>
        <begin position="1568"/>
        <end position="1909"/>
    </location>
</feature>
<comment type="function">
    <text evidence="6">Acts as a component of the CCR4-NOT core complex, which in the nucleus seems to be a general transcription factor, and in the cytoplasm the major mRNA deadenylase involved in mRNA turnover. The NOT protein subcomplex negatively regulates the basal and activated transcription of many genes. Preferentially affects TC-type TATA element-dependent transcription. Could directly or indirectly inhibit component(s) of the general transcription machinery.</text>
</comment>
<feature type="domain" description="CCR4-NOT transcription complex subunit 1 HEAT repeat" evidence="14">
    <location>
        <begin position="266"/>
        <end position="402"/>
    </location>
</feature>
<evidence type="ECO:0000256" key="7">
    <source>
        <dbReference type="ARBA" id="ARBA00074459"/>
    </source>
</evidence>
<keyword evidence="3" id="KW-0805">Transcription regulation</keyword>
<evidence type="ECO:0000256" key="9">
    <source>
        <dbReference type="SAM" id="MobiDB-lite"/>
    </source>
</evidence>
<evidence type="ECO:0000256" key="2">
    <source>
        <dbReference type="ARBA" id="ARBA00022491"/>
    </source>
</evidence>
<dbReference type="PANTHER" id="PTHR13162:SF8">
    <property type="entry name" value="CCR4-NOT TRANSCRIPTION COMPLEX SUBUNIT 1"/>
    <property type="match status" value="1"/>
</dbReference>
<name>A0A9W7YH59_9FUNG</name>
<evidence type="ECO:0000256" key="5">
    <source>
        <dbReference type="ARBA" id="ARBA00023242"/>
    </source>
</evidence>
<dbReference type="Gene3D" id="1.25.40.180">
    <property type="match status" value="1"/>
</dbReference>
<evidence type="ECO:0000259" key="10">
    <source>
        <dbReference type="Pfam" id="PF04054"/>
    </source>
</evidence>
<dbReference type="GO" id="GO:0000932">
    <property type="term" value="C:P-body"/>
    <property type="evidence" value="ECO:0007669"/>
    <property type="project" value="TreeGrafter"/>
</dbReference>
<dbReference type="EMBL" id="JANBOI010000105">
    <property type="protein sequence ID" value="KAJ1733954.1"/>
    <property type="molecule type" value="Genomic_DNA"/>
</dbReference>
<sequence length="1928" mass="208418">MGLAEQLFRAGPHASAADVLSRYTEQQHQQPSHRNTTQSIDGSGAKKTGASDNSDQQLAGAITSDDVAKAVALIASSTSDTNGANWKANEFAAAICKHCPGLNWEDVVYRLPYSNLDVKHELGVAFVVDVFLSATAGQSRPFPYSFMYEIWPDTKMQVAFLRHALRCSSAAPHLLDKHMPAVHSDPLDTLYKAYHPEFTRLVASPWNSLSLILVLSHLLDSKAGDDARALLDAGIAQEPLLVTLALARLKIQHPRLQALLQHNIVRFLRHEFDNSGLFFELFRICDRKMLLAFFCSLHRKDAAFTRHILGVLADLGLANDMLLVPKREDIMMLDFIVELAIVASRRGMIVFESWFPGLLAELGTDMLHASLDILHTKLQLEAARQRGEDKGTAACSSAELATMFKALGTAAMSPNNAANLKALYAQFLELADELQRAEGDHGADDGQIEKEAETLFLRLYRGELSVDQMADALEDLRDSLRVSLRKTFAHVVQYPLEEFSFFDNYPDKELAITGQLVGTLVQRHMLPPASEPAILDMLLKALQAPATSKSFRFGMTALEACQARIEQLPVFCTAVCQIPGFRQSSGTPVVALVQSIIGAALPARGSPPESGGGSAGGQGSTGLDDGAEGSAGVDAVGAASSPVFFSVWPPVLPAAGEPYADPPEDTRDKIQFAVNNLARNNVDEKTGEVGRLLQARHFVWFSREVVVKRASQEPNYHSLYLHFLDTLDRPLLTRCVLCETLVSIARLLNAESTVHSSRDRGYLKNLGAWLGGFTLARNQPILRENVSFKELLCEGYRSQRLIVAIPFVCKVLEQAARSTIFHPPNPWLMGIMAVLSELYATANLKLNLTFEIEVLCKALALDVKEIPPAAILGRPAESTATDALAAELSKVVLGSSSNSAAVAATVVPAASAAAAAEGGSPVQMAVISGADITVDILGVLSQHASFQAADTLFAQQPTMKKMFYMLTERMIREIIPVHVSRSVFVAVSCTRDTVQKDFCGEPNEEHVHRAAQVMARGVAGALAVSLCREQLKSKLYLTMREFLIGHALPELSANSIAVGLVADNLDLACAIAEKEAIERASQQIDALLNEAYAVRRRTRERVGQPYYDMARHAQLAYPAGFPEVLKVRLSGLQAGHLRVYEDFTQIPHFFSQIGGGNGSSGGSGVGAGGAGVAGAHATEGKFSAAQSLERFAAIIGDLDRIVTAAGAGVALAQLPAQHEACLYARDILVLAARSASPDDTAMDFAQTLIGHLYRAETRLGIELYVLLLARMCEVSARAAKEVTSWLAFADDERKFNVAATVALINEGLVSVEDEDGQLARLVDAGRPAAVSFATRLVRKALAGGAVAVDARAFAQTLQSLARLAQGGRAPAAVSQLLDDVRGTQAPVPDAATSTPAAAAAPAPASLPALAEETASYQNILHNWTRVCEHPAAGDAELATLVRQLVQQTPLQEPRVEAAFFRACVDAAVASYVPGTQPDRAAPRDGHQTADALVRLVVYLMRLGVGGAGGGASLQPARMFLSSVALAIVHAHTTAPEAFGGQQRAYFRLLCGLLSELHAARRGDEPWCTEETFHGVIALLGEMLQMLVPAFVPGFAFVWLMLVSHRFFFPRLAERPECWPVAAGLLEAQLQFLEPFIVAGRITPALKLLYRGTVCVVLVVLHDFPEFLASYALRLCDAVPASCVQLRNLLLSAYPRSMRLPEPLTPNLKIDLLPDIARSPDIPFAYTAALESTGLVADLDAFLQKQQPADFGAGVIGRLQEGDAGETARYNTPVVNAFVLHAVVRITLTGDEAAREATQRAALDMFRALLGAADPEGRYLVISAIANQLRFPSSHTYLCSRMVLALFAKSSEAVRECIARVLVERILVNRPFPWGLLVTLIELLRNPFYAFWSHEFTHASPQIADILAAVAKSIHLPDSQAQQQQQQQQ</sequence>
<proteinExistence type="predicted"/>
<keyword evidence="4" id="KW-0804">Transcription</keyword>
<dbReference type="Gene3D" id="1.25.40.840">
    <property type="entry name" value="CCR4-NOT transcription complex subunit 1 TTP binding domain"/>
    <property type="match status" value="1"/>
</dbReference>
<accession>A0A9W7YH59</accession>
<dbReference type="Pfam" id="PF12842">
    <property type="entry name" value="DUF3819"/>
    <property type="match status" value="1"/>
</dbReference>
<feature type="region of interest" description="Disordered" evidence="9">
    <location>
        <begin position="18"/>
        <end position="55"/>
    </location>
</feature>
<dbReference type="Pfam" id="PF16415">
    <property type="entry name" value="CNOT1_CAF1_bind"/>
    <property type="match status" value="1"/>
</dbReference>
<feature type="compositionally biased region" description="Low complexity" evidence="9">
    <location>
        <begin position="621"/>
        <end position="631"/>
    </location>
</feature>
<dbReference type="OrthoDB" id="1933107at2759"/>
<dbReference type="InterPro" id="IPR038535">
    <property type="entry name" value="CNOT1_TTP_bind_sf"/>
</dbReference>
<dbReference type="InterPro" id="IPR055454">
    <property type="entry name" value="CNOT1-like_NOT1_connector"/>
</dbReference>
<dbReference type="Pfam" id="PF16418">
    <property type="entry name" value="CNOT1_HEAT"/>
    <property type="match status" value="1"/>
</dbReference>
<feature type="compositionally biased region" description="Low complexity" evidence="9">
    <location>
        <begin position="1390"/>
        <end position="1404"/>
    </location>
</feature>
<feature type="domain" description="CCR4-NOT transcription complex subunit 1 CAF1-binding" evidence="12">
    <location>
        <begin position="659"/>
        <end position="877"/>
    </location>
</feature>
<comment type="caution">
    <text evidence="16">The sequence shown here is derived from an EMBL/GenBank/DDBJ whole genome shotgun (WGS) entry which is preliminary data.</text>
</comment>
<evidence type="ECO:0000313" key="16">
    <source>
        <dbReference type="EMBL" id="KAJ1733954.1"/>
    </source>
</evidence>
<dbReference type="GO" id="GO:0005634">
    <property type="term" value="C:nucleus"/>
    <property type="evidence" value="ECO:0007669"/>
    <property type="project" value="UniProtKB-SubCell"/>
</dbReference>
<dbReference type="Pfam" id="PF04054">
    <property type="entry name" value="Not1"/>
    <property type="match status" value="1"/>
</dbReference>
<feature type="domain" description="CCR4-NOT transcription complex subunit 1" evidence="11">
    <location>
        <begin position="957"/>
        <end position="1099"/>
    </location>
</feature>
<evidence type="ECO:0000256" key="6">
    <source>
        <dbReference type="ARBA" id="ARBA00059181"/>
    </source>
</evidence>
<feature type="domain" description="CCR4-NOT transcription complex subunit 1 TTP binding" evidence="13">
    <location>
        <begin position="446"/>
        <end position="593"/>
    </location>
</feature>
<dbReference type="InterPro" id="IPR040398">
    <property type="entry name" value="Not1"/>
</dbReference>
<dbReference type="GO" id="GO:0030015">
    <property type="term" value="C:CCR4-NOT core complex"/>
    <property type="evidence" value="ECO:0007669"/>
    <property type="project" value="InterPro"/>
</dbReference>
<feature type="compositionally biased region" description="Gly residues" evidence="9">
    <location>
        <begin position="610"/>
        <end position="620"/>
    </location>
</feature>
<dbReference type="GO" id="GO:0000289">
    <property type="term" value="P:nuclear-transcribed mRNA poly(A) tail shortening"/>
    <property type="evidence" value="ECO:0007669"/>
    <property type="project" value="UniProtKB-ARBA"/>
</dbReference>
<dbReference type="CDD" id="cd20710">
    <property type="entry name" value="NOT1_connector"/>
    <property type="match status" value="1"/>
</dbReference>
<organism evidence="16 17">
    <name type="scientific">Coemansia biformis</name>
    <dbReference type="NCBI Taxonomy" id="1286918"/>
    <lineage>
        <taxon>Eukaryota</taxon>
        <taxon>Fungi</taxon>
        <taxon>Fungi incertae sedis</taxon>
        <taxon>Zoopagomycota</taxon>
        <taxon>Kickxellomycotina</taxon>
        <taxon>Kickxellomycetes</taxon>
        <taxon>Kickxellales</taxon>
        <taxon>Kickxellaceae</taxon>
        <taxon>Coemansia</taxon>
    </lineage>
</organism>
<dbReference type="FunFam" id="1.25.40.180:FF:000012">
    <property type="entry name" value="Ccr4-Not transcription complex subunit"/>
    <property type="match status" value="1"/>
</dbReference>
<feature type="domain" description="CCR4-NOT transcription complex subunit 1-like NOT1 connector" evidence="15">
    <location>
        <begin position="1226"/>
        <end position="1382"/>
    </location>
</feature>
<dbReference type="Proteomes" id="UP001143981">
    <property type="component" value="Unassembled WGS sequence"/>
</dbReference>
<dbReference type="InterPro" id="IPR032194">
    <property type="entry name" value="CNOT1_HEAT"/>
</dbReference>
<feature type="region of interest" description="Disordered" evidence="9">
    <location>
        <begin position="603"/>
        <end position="631"/>
    </location>
</feature>
<dbReference type="InterPro" id="IPR007196">
    <property type="entry name" value="CCR4-Not_Not1_C"/>
</dbReference>
<protein>
    <recommendedName>
        <fullName evidence="7">General negative regulator of transcription subunit 1</fullName>
    </recommendedName>
</protein>
<dbReference type="InterPro" id="IPR032193">
    <property type="entry name" value="CNOT1_TTP_bind"/>
</dbReference>
<evidence type="ECO:0000256" key="3">
    <source>
        <dbReference type="ARBA" id="ARBA00023015"/>
    </source>
</evidence>
<dbReference type="Pfam" id="PF25097">
    <property type="entry name" value="ARM_Cnot1"/>
    <property type="match status" value="1"/>
</dbReference>
<feature type="compositionally biased region" description="Polar residues" evidence="9">
    <location>
        <begin position="23"/>
        <end position="41"/>
    </location>
</feature>
<evidence type="ECO:0000259" key="15">
    <source>
        <dbReference type="Pfam" id="PF25097"/>
    </source>
</evidence>
<gene>
    <name evidence="16" type="primary">CDC39</name>
    <name evidence="16" type="ORF">LPJ61_001309</name>
</gene>
<feature type="coiled-coil region" evidence="8">
    <location>
        <begin position="1070"/>
        <end position="1097"/>
    </location>
</feature>
<evidence type="ECO:0000259" key="14">
    <source>
        <dbReference type="Pfam" id="PF16418"/>
    </source>
</evidence>
<comment type="subcellular location">
    <subcellularLocation>
        <location evidence="1">Nucleus</location>
    </subcellularLocation>
</comment>
<keyword evidence="17" id="KW-1185">Reference proteome</keyword>
<evidence type="ECO:0000256" key="8">
    <source>
        <dbReference type="SAM" id="Coils"/>
    </source>
</evidence>
<dbReference type="InterPro" id="IPR024557">
    <property type="entry name" value="CNOT1_dom_4"/>
</dbReference>